<organism evidence="2">
    <name type="scientific">marine sediment metagenome</name>
    <dbReference type="NCBI Taxonomy" id="412755"/>
    <lineage>
        <taxon>unclassified sequences</taxon>
        <taxon>metagenomes</taxon>
        <taxon>ecological metagenomes</taxon>
    </lineage>
</organism>
<evidence type="ECO:0000313" key="2">
    <source>
        <dbReference type="EMBL" id="GAF73267.1"/>
    </source>
</evidence>
<name>X0SBH3_9ZZZZ</name>
<evidence type="ECO:0000259" key="1">
    <source>
        <dbReference type="Pfam" id="PF03435"/>
    </source>
</evidence>
<dbReference type="Gene3D" id="3.40.50.720">
    <property type="entry name" value="NAD(P)-binding Rossmann-like Domain"/>
    <property type="match status" value="1"/>
</dbReference>
<sequence>MLRRLQIISFLQLDASNPKLVSTLKDFDLAVGLTPGRLGYQTMKACIQAGVDMVDLSFMSKDPLTLNKQASRANVTIIPDCGAAPELSNILVGRAVTMLKQVEEVKILVGGIQKNLFTPWAIR</sequence>
<comment type="caution">
    <text evidence="2">The sequence shown here is derived from an EMBL/GenBank/DDBJ whole genome shotgun (WGS) entry which is preliminary data.</text>
</comment>
<proteinExistence type="predicted"/>
<protein>
    <recommendedName>
        <fullName evidence="1">Saccharopine dehydrogenase NADP binding domain-containing protein</fullName>
    </recommendedName>
</protein>
<dbReference type="AlphaFoldDB" id="X0SBH3"/>
<gene>
    <name evidence="2" type="ORF">S01H1_08023</name>
</gene>
<dbReference type="SUPFAM" id="SSF51735">
    <property type="entry name" value="NAD(P)-binding Rossmann-fold domains"/>
    <property type="match status" value="1"/>
</dbReference>
<feature type="domain" description="Saccharopine dehydrogenase NADP binding" evidence="1">
    <location>
        <begin position="8"/>
        <end position="78"/>
    </location>
</feature>
<accession>X0SBH3</accession>
<dbReference type="EMBL" id="BARS01004117">
    <property type="protein sequence ID" value="GAF73267.1"/>
    <property type="molecule type" value="Genomic_DNA"/>
</dbReference>
<dbReference type="Pfam" id="PF03435">
    <property type="entry name" value="Sacchrp_dh_NADP"/>
    <property type="match status" value="1"/>
</dbReference>
<dbReference type="InterPro" id="IPR036291">
    <property type="entry name" value="NAD(P)-bd_dom_sf"/>
</dbReference>
<reference evidence="2" key="1">
    <citation type="journal article" date="2014" name="Front. Microbiol.">
        <title>High frequency of phylogenetically diverse reductive dehalogenase-homologous genes in deep subseafloor sedimentary metagenomes.</title>
        <authorList>
            <person name="Kawai M."/>
            <person name="Futagami T."/>
            <person name="Toyoda A."/>
            <person name="Takaki Y."/>
            <person name="Nishi S."/>
            <person name="Hori S."/>
            <person name="Arai W."/>
            <person name="Tsubouchi T."/>
            <person name="Morono Y."/>
            <person name="Uchiyama I."/>
            <person name="Ito T."/>
            <person name="Fujiyama A."/>
            <person name="Inagaki F."/>
            <person name="Takami H."/>
        </authorList>
    </citation>
    <scope>NUCLEOTIDE SEQUENCE</scope>
    <source>
        <strain evidence="2">Expedition CK06-06</strain>
    </source>
</reference>
<dbReference type="InterPro" id="IPR005097">
    <property type="entry name" value="Sacchrp_dh_NADP-bd"/>
</dbReference>